<dbReference type="GO" id="GO:0005876">
    <property type="term" value="C:spindle microtubule"/>
    <property type="evidence" value="ECO:0007669"/>
    <property type="project" value="TreeGrafter"/>
</dbReference>
<dbReference type="GO" id="GO:0008017">
    <property type="term" value="F:microtubule binding"/>
    <property type="evidence" value="ECO:0007669"/>
    <property type="project" value="InterPro"/>
</dbReference>
<proteinExistence type="inferred from homology"/>
<dbReference type="InterPro" id="IPR001752">
    <property type="entry name" value="Kinesin_motor_dom"/>
</dbReference>
<evidence type="ECO:0000256" key="5">
    <source>
        <dbReference type="ARBA" id="ARBA00022737"/>
    </source>
</evidence>
<organism evidence="17">
    <name type="scientific">Oryza punctata</name>
    <name type="common">Red rice</name>
    <dbReference type="NCBI Taxonomy" id="4537"/>
    <lineage>
        <taxon>Eukaryota</taxon>
        <taxon>Viridiplantae</taxon>
        <taxon>Streptophyta</taxon>
        <taxon>Embryophyta</taxon>
        <taxon>Tracheophyta</taxon>
        <taxon>Spermatophyta</taxon>
        <taxon>Magnoliopsida</taxon>
        <taxon>Liliopsida</taxon>
        <taxon>Poales</taxon>
        <taxon>Poaceae</taxon>
        <taxon>BOP clade</taxon>
        <taxon>Oryzoideae</taxon>
        <taxon>Oryzeae</taxon>
        <taxon>Oryzinae</taxon>
        <taxon>Oryza</taxon>
    </lineage>
</organism>
<dbReference type="PANTHER" id="PTHR47970">
    <property type="entry name" value="KINESIN-LIKE PROTEIN KIF11"/>
    <property type="match status" value="1"/>
</dbReference>
<dbReference type="Pfam" id="PF00514">
    <property type="entry name" value="Arm"/>
    <property type="match status" value="1"/>
</dbReference>
<dbReference type="PROSITE" id="PS50067">
    <property type="entry name" value="KINESIN_MOTOR_2"/>
    <property type="match status" value="1"/>
</dbReference>
<dbReference type="CDD" id="cd00106">
    <property type="entry name" value="KISc"/>
    <property type="match status" value="1"/>
</dbReference>
<evidence type="ECO:0000313" key="17">
    <source>
        <dbReference type="EnsemblPlants" id="OPUNC03G03780.1"/>
    </source>
</evidence>
<keyword evidence="18" id="KW-1185">Reference proteome</keyword>
<keyword evidence="3" id="KW-0963">Cytoplasm</keyword>
<dbReference type="OMA" id="FRTGHNE"/>
<protein>
    <recommendedName>
        <fullName evidence="13">Kinesin-like protein</fullName>
    </recommendedName>
</protein>
<keyword evidence="10" id="KW-0206">Cytoskeleton</keyword>
<keyword evidence="8 14" id="KW-0175">Coiled coil</keyword>
<keyword evidence="6 12" id="KW-0547">Nucleotide-binding</keyword>
<evidence type="ECO:0000256" key="1">
    <source>
        <dbReference type="ARBA" id="ARBA00004245"/>
    </source>
</evidence>
<dbReference type="InterPro" id="IPR027417">
    <property type="entry name" value="P-loop_NTPase"/>
</dbReference>
<dbReference type="eggNOG" id="KOG0240">
    <property type="taxonomic scope" value="Eukaryota"/>
</dbReference>
<dbReference type="Pfam" id="PF00225">
    <property type="entry name" value="Kinesin"/>
    <property type="match status" value="1"/>
</dbReference>
<keyword evidence="4 13" id="KW-0493">Microtubule</keyword>
<reference evidence="17" key="2">
    <citation type="submission" date="2018-05" db="EMBL/GenBank/DDBJ databases">
        <title>OpunRS2 (Oryza punctata Reference Sequence Version 2).</title>
        <authorList>
            <person name="Zhang J."/>
            <person name="Kudrna D."/>
            <person name="Lee S."/>
            <person name="Talag J."/>
            <person name="Welchert J."/>
            <person name="Wing R.A."/>
        </authorList>
    </citation>
    <scope>NUCLEOTIDE SEQUENCE [LARGE SCALE GENOMIC DNA]</scope>
</reference>
<dbReference type="SUPFAM" id="SSF52540">
    <property type="entry name" value="P-loop containing nucleoside triphosphate hydrolases"/>
    <property type="match status" value="1"/>
</dbReference>
<dbReference type="GO" id="GO:0007018">
    <property type="term" value="P:microtubule-based movement"/>
    <property type="evidence" value="ECO:0007669"/>
    <property type="project" value="InterPro"/>
</dbReference>
<dbReference type="GO" id="GO:0008574">
    <property type="term" value="F:plus-end-directed microtubule motor activity"/>
    <property type="evidence" value="ECO:0007669"/>
    <property type="project" value="TreeGrafter"/>
</dbReference>
<dbReference type="InterPro" id="IPR016024">
    <property type="entry name" value="ARM-type_fold"/>
</dbReference>
<dbReference type="AlphaFoldDB" id="A0A0E0K8W8"/>
<dbReference type="SMART" id="SM00185">
    <property type="entry name" value="ARM"/>
    <property type="match status" value="4"/>
</dbReference>
<dbReference type="FunFam" id="1.25.10.10:FF:000357">
    <property type="entry name" value="Kinesin-like protein"/>
    <property type="match status" value="1"/>
</dbReference>
<keyword evidence="7 12" id="KW-0067">ATP-binding</keyword>
<keyword evidence="9 12" id="KW-0505">Motor protein</keyword>
<evidence type="ECO:0000313" key="18">
    <source>
        <dbReference type="Proteomes" id="UP000026962"/>
    </source>
</evidence>
<evidence type="ECO:0000256" key="13">
    <source>
        <dbReference type="RuleBase" id="RU000394"/>
    </source>
</evidence>
<dbReference type="STRING" id="4537.A0A0E0K8W8"/>
<dbReference type="InterPro" id="IPR011989">
    <property type="entry name" value="ARM-like"/>
</dbReference>
<keyword evidence="5" id="KW-0677">Repeat</keyword>
<feature type="coiled-coil region" evidence="14">
    <location>
        <begin position="410"/>
        <end position="494"/>
    </location>
</feature>
<reference evidence="17" key="1">
    <citation type="submission" date="2015-04" db="UniProtKB">
        <authorList>
            <consortium name="EnsemblPlants"/>
        </authorList>
    </citation>
    <scope>IDENTIFICATION</scope>
</reference>
<dbReference type="PANTHER" id="PTHR47970:SF6">
    <property type="entry name" value="KINESIN-LIKE PROTEIN KIN-UC ISOFORM X1"/>
    <property type="match status" value="1"/>
</dbReference>
<comment type="subcellular location">
    <subcellularLocation>
        <location evidence="1">Cytoplasm</location>
        <location evidence="1">Cytoskeleton</location>
    </subcellularLocation>
</comment>
<dbReference type="GO" id="GO:0090307">
    <property type="term" value="P:mitotic spindle assembly"/>
    <property type="evidence" value="ECO:0007669"/>
    <property type="project" value="TreeGrafter"/>
</dbReference>
<dbReference type="InterPro" id="IPR047149">
    <property type="entry name" value="KIF11-like"/>
</dbReference>
<name>A0A0E0K8W8_ORYPU</name>
<comment type="similarity">
    <text evidence="2">Belongs to the TRAFAC class myosin-kinesin ATPase superfamily. Kinesin family. Ungrouped subfamily.</text>
</comment>
<evidence type="ECO:0000256" key="14">
    <source>
        <dbReference type="SAM" id="Coils"/>
    </source>
</evidence>
<feature type="domain" description="Kinesin motor" evidence="16">
    <location>
        <begin position="55"/>
        <end position="394"/>
    </location>
</feature>
<evidence type="ECO:0000256" key="9">
    <source>
        <dbReference type="ARBA" id="ARBA00023175"/>
    </source>
</evidence>
<dbReference type="PROSITE" id="PS00411">
    <property type="entry name" value="KINESIN_MOTOR_1"/>
    <property type="match status" value="1"/>
</dbReference>
<evidence type="ECO:0000256" key="11">
    <source>
        <dbReference type="PROSITE-ProRule" id="PRU00259"/>
    </source>
</evidence>
<dbReference type="PRINTS" id="PR00380">
    <property type="entry name" value="KINESINHEAVY"/>
</dbReference>
<feature type="repeat" description="ARM" evidence="11">
    <location>
        <begin position="729"/>
        <end position="772"/>
    </location>
</feature>
<evidence type="ECO:0000256" key="7">
    <source>
        <dbReference type="ARBA" id="ARBA00022840"/>
    </source>
</evidence>
<feature type="coiled-coil region" evidence="14">
    <location>
        <begin position="588"/>
        <end position="636"/>
    </location>
</feature>
<dbReference type="SUPFAM" id="SSF48371">
    <property type="entry name" value="ARM repeat"/>
    <property type="match status" value="1"/>
</dbReference>
<evidence type="ECO:0000259" key="16">
    <source>
        <dbReference type="PROSITE" id="PS50067"/>
    </source>
</evidence>
<dbReference type="InterPro" id="IPR019821">
    <property type="entry name" value="Kinesin_motor_CS"/>
</dbReference>
<dbReference type="GO" id="GO:0072686">
    <property type="term" value="C:mitotic spindle"/>
    <property type="evidence" value="ECO:0007669"/>
    <property type="project" value="TreeGrafter"/>
</dbReference>
<dbReference type="Gramene" id="OPUNC03G03780.1">
    <property type="protein sequence ID" value="OPUNC03G03780.1"/>
    <property type="gene ID" value="OPUNC03G03780"/>
</dbReference>
<dbReference type="GO" id="GO:0005524">
    <property type="term" value="F:ATP binding"/>
    <property type="evidence" value="ECO:0007669"/>
    <property type="project" value="UniProtKB-UniRule"/>
</dbReference>
<dbReference type="InterPro" id="IPR036961">
    <property type="entry name" value="Kinesin_motor_dom_sf"/>
</dbReference>
<evidence type="ECO:0000256" key="4">
    <source>
        <dbReference type="ARBA" id="ARBA00022701"/>
    </source>
</evidence>
<dbReference type="PROSITE" id="PS50176">
    <property type="entry name" value="ARM_REPEAT"/>
    <property type="match status" value="2"/>
</dbReference>
<accession>A0A0E0K8W8</accession>
<evidence type="ECO:0000256" key="8">
    <source>
        <dbReference type="ARBA" id="ARBA00023054"/>
    </source>
</evidence>
<feature type="compositionally biased region" description="Low complexity" evidence="15">
    <location>
        <begin position="22"/>
        <end position="45"/>
    </location>
</feature>
<dbReference type="SMART" id="SM00129">
    <property type="entry name" value="KISc"/>
    <property type="match status" value="1"/>
</dbReference>
<sequence length="949" mass="105139">MAATGRASVRPVERHGAPPRPAGRSRSVAPRRPSPSPSRARPAAADNDGVSDSCRVRVAVRLRPKNSDDLAHGADFDGCVELQPECKKLKLKKNNWSCESYKFDEVFSENASQKRVYEVVAKPSVLEGYNGTVMAYGQTGTGKTYTVGRLGKDDPSERGIMVRALEHILSVMSLETDSVAISFLQLYLESVQDLLAPEKTNIPIVEDPKTGEVSLPGAAIVEIRDLEHVFQLLQIGEMNRHAANTKMNTESSRSHAILIVHIQRSLRIKDESNTSLPNGTNDLFPDNLPLVLKSKLLIVDLAGSERIDKSGSEGHMIEEAKFINLSLTSLGKCINALAENSPHIPTRDSKLTRILRDSFGGTARTSLIVTIGPSSRHFSETSSTIMFGQRAMKIVNTIRIKEEVDYESLYKKVEREVDHLTSEMERQQKLKNSEKMQLEKKLKESEASLNDLKVTSNMQIENMVMEKREMESTIKRLMLDLEKEKGKNNLLSQQIIHLETSLDDNKQKQLENISNTNILADTTKSHEKKIRELLRQLEDERSCSASMNDHLNVLQQQLSDAQNCFQENIACELEKQLSRTTEEFGSQIRSLEEKIAEVISEKDLVYEELKSMQERMQQVIRHKQGLEDEILRLKQSLADNCTEESKALSGIVRSGSGLGSVAFMSKSGKSRELLSSQRSNISKIFEEVGLPNVLALLKSDELEVQIHAVKVIANLAAEDINQEKIVEEGGLDALLSLLETSENTTIHRVTAGAIANLAMNGSNQGLIMNKGGARLLANIASKTDDPQTLRMVAGALANLCGNEKLHVMLKQDGGIKALLGMFRTGHNEVIAQIARGMANFAKCESRGGVSNAFAVLSKIGHRKGRSLLIEEGVLNWMVANSSAFSASTRRHIELAFCHLAQNEDNARDIILTGGIKELLRISRESSRDDTRNLAKKALNSNPAFFKEIQ</sequence>
<dbReference type="Proteomes" id="UP000026962">
    <property type="component" value="Chromosome 3"/>
</dbReference>
<feature type="binding site" evidence="12">
    <location>
        <begin position="137"/>
        <end position="144"/>
    </location>
    <ligand>
        <name>ATP</name>
        <dbReference type="ChEBI" id="CHEBI:30616"/>
    </ligand>
</feature>
<dbReference type="Gene3D" id="1.25.10.10">
    <property type="entry name" value="Leucine-rich Repeat Variant"/>
    <property type="match status" value="2"/>
</dbReference>
<evidence type="ECO:0000256" key="12">
    <source>
        <dbReference type="PROSITE-ProRule" id="PRU00283"/>
    </source>
</evidence>
<dbReference type="InterPro" id="IPR000225">
    <property type="entry name" value="Armadillo"/>
</dbReference>
<dbReference type="EnsemblPlants" id="OPUNC03G03780.1">
    <property type="protein sequence ID" value="OPUNC03G03780.1"/>
    <property type="gene ID" value="OPUNC03G03780"/>
</dbReference>
<dbReference type="Gene3D" id="3.40.850.10">
    <property type="entry name" value="Kinesin motor domain"/>
    <property type="match status" value="1"/>
</dbReference>
<evidence type="ECO:0000256" key="3">
    <source>
        <dbReference type="ARBA" id="ARBA00022490"/>
    </source>
</evidence>
<evidence type="ECO:0000256" key="15">
    <source>
        <dbReference type="SAM" id="MobiDB-lite"/>
    </source>
</evidence>
<evidence type="ECO:0000256" key="10">
    <source>
        <dbReference type="ARBA" id="ARBA00023212"/>
    </source>
</evidence>
<evidence type="ECO:0000256" key="2">
    <source>
        <dbReference type="ARBA" id="ARBA00010103"/>
    </source>
</evidence>
<feature type="region of interest" description="Disordered" evidence="15">
    <location>
        <begin position="1"/>
        <end position="50"/>
    </location>
</feature>
<feature type="repeat" description="ARM" evidence="11">
    <location>
        <begin position="688"/>
        <end position="730"/>
    </location>
</feature>
<dbReference type="FunFam" id="3.40.850.10:FF:000036">
    <property type="entry name" value="Kinesin-like protein"/>
    <property type="match status" value="1"/>
</dbReference>
<dbReference type="GO" id="GO:0051231">
    <property type="term" value="P:spindle elongation"/>
    <property type="evidence" value="ECO:0007669"/>
    <property type="project" value="TreeGrafter"/>
</dbReference>
<evidence type="ECO:0000256" key="6">
    <source>
        <dbReference type="ARBA" id="ARBA00022741"/>
    </source>
</evidence>